<feature type="region of interest" description="Disordered" evidence="1">
    <location>
        <begin position="1"/>
        <end position="20"/>
    </location>
</feature>
<organism evidence="2 3">
    <name type="scientific">Oedothorax gibbosus</name>
    <dbReference type="NCBI Taxonomy" id="931172"/>
    <lineage>
        <taxon>Eukaryota</taxon>
        <taxon>Metazoa</taxon>
        <taxon>Ecdysozoa</taxon>
        <taxon>Arthropoda</taxon>
        <taxon>Chelicerata</taxon>
        <taxon>Arachnida</taxon>
        <taxon>Araneae</taxon>
        <taxon>Araneomorphae</taxon>
        <taxon>Entelegynae</taxon>
        <taxon>Araneoidea</taxon>
        <taxon>Linyphiidae</taxon>
        <taxon>Erigoninae</taxon>
        <taxon>Oedothorax</taxon>
    </lineage>
</organism>
<sequence length="88" mass="9867">MGKKEYWIPHSTSTDGNEKHLPINEQGTPRCFISPPPPWTGPASLSVDKPGEAWENEICGYLGCILECVSYPNWNISESVRIEKCDCK</sequence>
<dbReference type="AlphaFoldDB" id="A0AAV6VJ35"/>
<keyword evidence="3" id="KW-1185">Reference proteome</keyword>
<dbReference type="Proteomes" id="UP000827092">
    <property type="component" value="Unassembled WGS sequence"/>
</dbReference>
<reference evidence="2 3" key="1">
    <citation type="journal article" date="2022" name="Nat. Ecol. Evol.">
        <title>A masculinizing supergene underlies an exaggerated male reproductive morph in a spider.</title>
        <authorList>
            <person name="Hendrickx F."/>
            <person name="De Corte Z."/>
            <person name="Sonet G."/>
            <person name="Van Belleghem S.M."/>
            <person name="Kostlbacher S."/>
            <person name="Vangestel C."/>
        </authorList>
    </citation>
    <scope>NUCLEOTIDE SEQUENCE [LARGE SCALE GENOMIC DNA]</scope>
    <source>
        <strain evidence="2">W744_W776</strain>
    </source>
</reference>
<evidence type="ECO:0000256" key="1">
    <source>
        <dbReference type="SAM" id="MobiDB-lite"/>
    </source>
</evidence>
<proteinExistence type="predicted"/>
<gene>
    <name evidence="2" type="ORF">JTE90_001151</name>
</gene>
<evidence type="ECO:0000313" key="2">
    <source>
        <dbReference type="EMBL" id="KAG8195917.1"/>
    </source>
</evidence>
<comment type="caution">
    <text evidence="2">The sequence shown here is derived from an EMBL/GenBank/DDBJ whole genome shotgun (WGS) entry which is preliminary data.</text>
</comment>
<accession>A0AAV6VJ35</accession>
<evidence type="ECO:0000313" key="3">
    <source>
        <dbReference type="Proteomes" id="UP000827092"/>
    </source>
</evidence>
<dbReference type="EMBL" id="JAFNEN010000076">
    <property type="protein sequence ID" value="KAG8195917.1"/>
    <property type="molecule type" value="Genomic_DNA"/>
</dbReference>
<protein>
    <submittedName>
        <fullName evidence="2">Uncharacterized protein</fullName>
    </submittedName>
</protein>
<name>A0AAV6VJ35_9ARAC</name>